<protein>
    <submittedName>
        <fullName evidence="7">Rhs family protein</fullName>
    </submittedName>
</protein>
<accession>A0A3B0ZMI5</accession>
<evidence type="ECO:0000259" key="5">
    <source>
        <dbReference type="Pfam" id="PF20148"/>
    </source>
</evidence>
<organism evidence="7">
    <name type="scientific">hydrothermal vent metagenome</name>
    <dbReference type="NCBI Taxonomy" id="652676"/>
    <lineage>
        <taxon>unclassified sequences</taxon>
        <taxon>metagenomes</taxon>
        <taxon>ecological metagenomes</taxon>
    </lineage>
</organism>
<proteinExistence type="predicted"/>
<gene>
    <name evidence="7" type="ORF">MNBD_GAMMA13-285</name>
</gene>
<dbReference type="NCBIfam" id="TIGR01643">
    <property type="entry name" value="YD_repeat_2x"/>
    <property type="match status" value="4"/>
</dbReference>
<feature type="compositionally biased region" description="Basic and acidic residues" evidence="2">
    <location>
        <begin position="2472"/>
        <end position="2487"/>
    </location>
</feature>
<dbReference type="Pfam" id="PF05593">
    <property type="entry name" value="RHS_repeat"/>
    <property type="match status" value="5"/>
</dbReference>
<keyword evidence="1" id="KW-0677">Repeat</keyword>
<dbReference type="InterPro" id="IPR002931">
    <property type="entry name" value="Transglutaminase-like"/>
</dbReference>
<dbReference type="InterPro" id="IPR045351">
    <property type="entry name" value="DUF6531"/>
</dbReference>
<evidence type="ECO:0000313" key="7">
    <source>
        <dbReference type="EMBL" id="VAW82584.1"/>
    </source>
</evidence>
<dbReference type="Pfam" id="PF01841">
    <property type="entry name" value="Transglut_core"/>
    <property type="match status" value="1"/>
</dbReference>
<dbReference type="InterPro" id="IPR006530">
    <property type="entry name" value="YD"/>
</dbReference>
<dbReference type="InterPro" id="IPR031325">
    <property type="entry name" value="RHS_repeat"/>
</dbReference>
<feature type="domain" description="Transglutaminase-like" evidence="4">
    <location>
        <begin position="326"/>
        <end position="472"/>
    </location>
</feature>
<dbReference type="CDD" id="cd20745">
    <property type="entry name" value="FIX_RhsA_AHH_HNH-like"/>
    <property type="match status" value="1"/>
</dbReference>
<dbReference type="PANTHER" id="PTHR32305:SF15">
    <property type="entry name" value="PROTEIN RHSA-RELATED"/>
    <property type="match status" value="1"/>
</dbReference>
<dbReference type="InterPro" id="IPR050708">
    <property type="entry name" value="T6SS_VgrG/RHS"/>
</dbReference>
<dbReference type="Pfam" id="PF20148">
    <property type="entry name" value="DUF6531"/>
    <property type="match status" value="1"/>
</dbReference>
<evidence type="ECO:0000256" key="1">
    <source>
        <dbReference type="ARBA" id="ARBA00022737"/>
    </source>
</evidence>
<evidence type="ECO:0000259" key="6">
    <source>
        <dbReference type="Pfam" id="PF25023"/>
    </source>
</evidence>
<dbReference type="SUPFAM" id="SSF54001">
    <property type="entry name" value="Cysteine proteinases"/>
    <property type="match status" value="1"/>
</dbReference>
<reference evidence="7" key="1">
    <citation type="submission" date="2018-06" db="EMBL/GenBank/DDBJ databases">
        <authorList>
            <person name="Zhirakovskaya E."/>
        </authorList>
    </citation>
    <scope>NUCLEOTIDE SEQUENCE</scope>
</reference>
<feature type="domain" description="DUF6531" evidence="5">
    <location>
        <begin position="1029"/>
        <end position="1093"/>
    </location>
</feature>
<dbReference type="NCBIfam" id="TIGR03696">
    <property type="entry name" value="Rhs_assc_core"/>
    <property type="match status" value="1"/>
</dbReference>
<dbReference type="InterPro" id="IPR056823">
    <property type="entry name" value="TEN-like_YD-shell"/>
</dbReference>
<dbReference type="InterPro" id="IPR022385">
    <property type="entry name" value="Rhs_assc_core"/>
</dbReference>
<feature type="region of interest" description="Disordered" evidence="2">
    <location>
        <begin position="2468"/>
        <end position="2487"/>
    </location>
</feature>
<keyword evidence="3" id="KW-0812">Transmembrane</keyword>
<evidence type="ECO:0000259" key="4">
    <source>
        <dbReference type="Pfam" id="PF01841"/>
    </source>
</evidence>
<dbReference type="Pfam" id="PF25023">
    <property type="entry name" value="TEN_YD-shell"/>
    <property type="match status" value="1"/>
</dbReference>
<evidence type="ECO:0000256" key="2">
    <source>
        <dbReference type="SAM" id="MobiDB-lite"/>
    </source>
</evidence>
<dbReference type="Gene3D" id="3.10.620.30">
    <property type="match status" value="1"/>
</dbReference>
<dbReference type="PANTHER" id="PTHR32305">
    <property type="match status" value="1"/>
</dbReference>
<name>A0A3B0ZMI5_9ZZZZ</name>
<evidence type="ECO:0000256" key="3">
    <source>
        <dbReference type="SAM" id="Phobius"/>
    </source>
</evidence>
<keyword evidence="3" id="KW-1133">Transmembrane helix</keyword>
<dbReference type="Gene3D" id="2.180.10.10">
    <property type="entry name" value="RHS repeat-associated core"/>
    <property type="match status" value="2"/>
</dbReference>
<sequence length="2508" mass="275358">MKPDKLLRCDIVPLVGEIPVAGMIFFSWQAMLFTRFLIAFCCSVVATNTAYAEHVDVAPISNEVINTIVSQWAAQPSDPTAAVLSQRLHETEQLLTELEDTTSKRSFKSKVMLLRGEIQQFKELRKSARASVLQHHNRWEGSSAKSFKILKDGDQFRVVERRAKDGTEDYLAQVEQRFDKVINLLEKINGVQGGETKEKIKKAIALLQSFRYSSRPNLGHAKDDEKEKVLPEEHQVQGGRLPQTLPGYVPPITEPVPTFHQNPPELDEGDSTPVAPPPAYTRAPRASSNMYAAAGDFIYAAAPSTPFEASNCNYSRDDLAATADVQLTQEIRDLAEKLQYSPVQIFSHVSNTIKFEPYFGSLKGAMGTLVSGAGNATDQASLTIALLRASNIPARYVKGRVQFFNDQRLLDWVGAKTQTAAANILASGNISAWTNGSNVTFSHVWVEACIPYGNYRGASFDQTGHHWIPLDPSFKNKTYQAGIATNVNFDYATYMSSRTFELPNEFYEGQVTDYIRTQLPRFENNTLDDVGYIGKIVPQQFDVLPASLPYEVLRYEAWAGGLSSETAALPAEHRYSIRIEVGQNADKGNLTLSLPAIVLNRVTLAFIQVPGPDSEVTAAATAYFNDLVARLGTNAALSLTRNGGIQCYWEYFAQIRVEGVLQNSGTPSTKPICTHFANGIANAPTAEELLPPHKLKLTVYTGEGTSSQKRINTVTYNNISSFEHHALQAYAFQASDRLLAERAAKLLNSVRAIPVPASGIINTDETLGEFLHLVGLKYMRYITDGTKRIGELNGGSGWSGNHIGLTSSRTDNSYLFDLPFAVKTGGFLIDVPGGQYRGVDLSTGKTVWETFLLAGYIGSAYESYVWQENARMDAVSSVRGIQFARDNNIPVLTITEANISSVIGQLTTNSNTSLNYSPQTVNTITSRVNGGATVTIPRSLIEYDGWTGQTYIATNQPVNGEFRATFAIGPYAGGYTVAPPVNPWFNPFQPIATGWDIPTFYRNPLSTAAPPVLSSAINFGSNQFSTIGGDPVNMVTGNMYHTETDITIKGRGLPIVFERTYNSMVANQSTAQSTPLGFGWTHSLNHYLQFNDDDFDSTSEASDNDGYTSSVTWVDGSGARKFIQVSGGASGVGINATFTAPEGFYFQVNKVANGQYTLREKNGTTYTFANIDGIVGNIARLESIVDRNGNTLSLTYYIGTRLKRVTDDLGRFLEFGYNFGSGSRIDYIVDWTGRRYEYEYDTKGDLIAFRNPLAVAGTIQPVTYTYYNSTDGINLNHVMRNYNLPRGNGMAFEYYMNGKVFRHSKTTGESITFTYNDFRREATTVDERGFVQKYFFDEKGNPTKTIEQGGGERSYTYDTVNPMNRISQIDPTGYVTGHTYDADGNVTTTTNPSGSTVVNSYFNIFNQPGKIKDPNGNYTLYKYDGKGNRTDVIKLKAGIGAAIVPASYTPNPADILAWTITSYDSFGNPTVIKQVRNFATQVGPTVEFDYNDIANNVLGLNATTLTRCGDRDGDGIITRTTECDVQALAYDPLGRQTAGIDESLYPVNFEFDSVDRIVRSTDAVGNLRSFSFDENGNPLGQKLVLSKNGVSTLLDQTISTYDLSDQIVSTIDAGGQVTAYQYDASGNVVKITNPDGYSLDFEYDANNQVITAFDQEGHTARRELDISGRVRSLTDPNGNQSLFEYHGSSSEGRLKRQYDAIGRYTEFTYDNNGNVTWLTVADPLGIVTRTTFTQYDALNRPTRVAGPVYTDSVLGVVRPVTQYQYDNLGNLTTVLAGYTDGTGINSASDVVTLQETSTFDDLSRRLTQADPLGNSWRYQYDRFGNVTRITDPKNQIVDRTYLYGGLLDVQTTARFAGDPSPHLIDYDYNDLGQVIQVTSPEVTYSYQYDPAHQLTAVVDGRGKKALGYRYSPGGLLDTVTDSEGNQADYLYDPVGRLTGIWAANDDLVTFVRDAGGRLTEKWFVNGDNTRYRYNADNSLAQLVNRAGTGVPVSQHDYTYDGFGNRDTQADLIRTVTQNTRYDYDPLGRLTAVRDADNANALIEGYSYDPLSRRRTTTAADGTIRAYLHDAANQLNEIRQTTPTGPVLASFSYDTNGNLTNKSEGGNTLGLTYDALDRLVQADINSVPSETYAYDPQGRRIEKNANGQLTRYRYAGDDIYAEYGADWTQANTLYTYGTGLDDVLIRDAGGQALHYQQDGLGSVVSVTDMAGAVQGTARYDAWGNTTQATGTIPRYGYTGREPDATGLIYYRARYYDPTVGRFTQRDPKGFIDGVNQYAYAINNPINYTDPRGTSAFSISRINSLTQSNSYYSTSIPTGNAAAAFYSQISSSSQSLGRSTVNVGRISALGSSSTLDRIQVGLDIAGLVPGIGELADLVNAGISLSKGDTVGASLSLAAAIPFVGIAATVGKGGFRTIDALRVTKKGLTTPNKYFGNKTYEEAEKALADKFGSPRGGGKYNKSFFNKKTGRTYNLHKDPSHRGGKGHVDIRKRDLPTNYYKDRPFFLKEGG</sequence>
<feature type="transmembrane region" description="Helical" evidence="3">
    <location>
        <begin position="12"/>
        <end position="33"/>
    </location>
</feature>
<feature type="domain" description="Teneurin-like YD-shell" evidence="6">
    <location>
        <begin position="2013"/>
        <end position="2283"/>
    </location>
</feature>
<dbReference type="InterPro" id="IPR038765">
    <property type="entry name" value="Papain-like_cys_pep_sf"/>
</dbReference>
<keyword evidence="3" id="KW-0472">Membrane</keyword>
<dbReference type="EMBL" id="UOFK01000325">
    <property type="protein sequence ID" value="VAW82584.1"/>
    <property type="molecule type" value="Genomic_DNA"/>
</dbReference>